<accession>A0A9W5Y0B0</accession>
<gene>
    <name evidence="2" type="ORF">CFOLD11_11950</name>
</gene>
<dbReference type="EMBL" id="BQXY01000001">
    <property type="protein sequence ID" value="GKU24369.1"/>
    <property type="molecule type" value="Genomic_DNA"/>
</dbReference>
<protein>
    <recommendedName>
        <fullName evidence="1">DUF4351 domain-containing protein</fullName>
    </recommendedName>
</protein>
<dbReference type="AlphaFoldDB" id="A0A9W5Y0B0"/>
<evidence type="ECO:0000259" key="1">
    <source>
        <dbReference type="Pfam" id="PF14261"/>
    </source>
</evidence>
<proteinExistence type="predicted"/>
<keyword evidence="3" id="KW-1185">Reference proteome</keyword>
<dbReference type="RefSeq" id="WP_261851376.1">
    <property type="nucleotide sequence ID" value="NZ_BQXY01000001.1"/>
</dbReference>
<organism evidence="2 3">
    <name type="scientific">Clostridium folliculivorans</name>
    <dbReference type="NCBI Taxonomy" id="2886038"/>
    <lineage>
        <taxon>Bacteria</taxon>
        <taxon>Bacillati</taxon>
        <taxon>Bacillota</taxon>
        <taxon>Clostridia</taxon>
        <taxon>Eubacteriales</taxon>
        <taxon>Clostridiaceae</taxon>
        <taxon>Clostridium</taxon>
    </lineage>
</organism>
<dbReference type="InterPro" id="IPR025587">
    <property type="entry name" value="DUF4351"/>
</dbReference>
<dbReference type="Proteomes" id="UP001057868">
    <property type="component" value="Unassembled WGS sequence"/>
</dbReference>
<evidence type="ECO:0000313" key="3">
    <source>
        <dbReference type="Proteomes" id="UP001057868"/>
    </source>
</evidence>
<sequence>MTEIGRMIWEEGRRLGKREILNYQLIKKFKKLSPYYEEKINSLSETVIEVIALEIFDIETVEDLEKYF</sequence>
<evidence type="ECO:0000313" key="2">
    <source>
        <dbReference type="EMBL" id="GKU24369.1"/>
    </source>
</evidence>
<feature type="domain" description="DUF4351" evidence="1">
    <location>
        <begin position="10"/>
        <end position="68"/>
    </location>
</feature>
<reference evidence="2" key="1">
    <citation type="journal article" date="2023" name="Int. J. Syst. Evol. Microbiol.">
        <title>&lt;i&gt;Clostridium folliculivorans&lt;/i&gt; sp. nov., isolated from soil samples of an organic paddy in Japan.</title>
        <authorList>
            <person name="Tazawa J."/>
            <person name="Kobayashi H."/>
            <person name="Tanizawa Y."/>
            <person name="Uchino A."/>
            <person name="Tanaka F."/>
            <person name="Urashima Y."/>
            <person name="Miura S."/>
            <person name="Sakamoto M."/>
            <person name="Ohkuma M."/>
            <person name="Tohno M."/>
        </authorList>
    </citation>
    <scope>NUCLEOTIDE SEQUENCE</scope>
    <source>
        <strain evidence="2">D1-1</strain>
    </source>
</reference>
<dbReference type="Pfam" id="PF14261">
    <property type="entry name" value="DUF4351"/>
    <property type="match status" value="1"/>
</dbReference>
<comment type="caution">
    <text evidence="2">The sequence shown here is derived from an EMBL/GenBank/DDBJ whole genome shotgun (WGS) entry which is preliminary data.</text>
</comment>
<name>A0A9W5Y0B0_9CLOT</name>